<feature type="compositionally biased region" description="Acidic residues" evidence="7">
    <location>
        <begin position="502"/>
        <end position="513"/>
    </location>
</feature>
<evidence type="ECO:0000256" key="5">
    <source>
        <dbReference type="ARBA" id="ARBA00023242"/>
    </source>
</evidence>
<evidence type="ECO:0000256" key="1">
    <source>
        <dbReference type="ARBA" id="ARBA00004123"/>
    </source>
</evidence>
<dbReference type="Proteomes" id="UP000011518">
    <property type="component" value="Unassembled WGS sequence"/>
</dbReference>
<dbReference type="STRING" id="246437.L8YAX6"/>
<keyword evidence="8" id="KW-0489">Methyltransferase</keyword>
<dbReference type="PANTHER" id="PTHR12945">
    <property type="entry name" value="TRANSLATION INITIATION FACTOR EIF3-RELATED"/>
    <property type="match status" value="1"/>
</dbReference>
<dbReference type="GO" id="GO:0031515">
    <property type="term" value="C:tRNA (m1A) methyltransferase complex"/>
    <property type="evidence" value="ECO:0007669"/>
    <property type="project" value="InterPro"/>
</dbReference>
<dbReference type="Pfam" id="PF04189">
    <property type="entry name" value="Gcd10p"/>
    <property type="match status" value="1"/>
</dbReference>
<keyword evidence="4" id="KW-0819">tRNA processing</keyword>
<dbReference type="InParanoid" id="L8YAX6"/>
<keyword evidence="9" id="KW-1185">Reference proteome</keyword>
<dbReference type="GO" id="GO:0030488">
    <property type="term" value="P:tRNA methylation"/>
    <property type="evidence" value="ECO:0007669"/>
    <property type="project" value="InterPro"/>
</dbReference>
<feature type="region of interest" description="Disordered" evidence="7">
    <location>
        <begin position="198"/>
        <end position="221"/>
    </location>
</feature>
<dbReference type="GO" id="GO:0008168">
    <property type="term" value="F:methyltransferase activity"/>
    <property type="evidence" value="ECO:0007669"/>
    <property type="project" value="UniProtKB-KW"/>
</dbReference>
<feature type="region of interest" description="Disordered" evidence="7">
    <location>
        <begin position="269"/>
        <end position="292"/>
    </location>
</feature>
<dbReference type="InterPro" id="IPR017423">
    <property type="entry name" value="TRM6"/>
</dbReference>
<proteinExistence type="inferred from homology"/>
<dbReference type="AlphaFoldDB" id="L8YAX6"/>
<evidence type="ECO:0000313" key="8">
    <source>
        <dbReference type="EMBL" id="ELV13417.1"/>
    </source>
</evidence>
<dbReference type="FunCoup" id="L8YAX6">
    <property type="interactions" value="2136"/>
</dbReference>
<keyword evidence="5" id="KW-0539">Nucleus</keyword>
<evidence type="ECO:0000256" key="4">
    <source>
        <dbReference type="ARBA" id="ARBA00022694"/>
    </source>
</evidence>
<protein>
    <recommendedName>
        <fullName evidence="3">tRNA (adenine(58)-N(1))-methyltransferase non-catalytic subunit TRM6</fullName>
    </recommendedName>
    <alternativeName>
        <fullName evidence="6">tRNA(m1A58)-methyltransferase subunit TRM6</fullName>
    </alternativeName>
</protein>
<evidence type="ECO:0000256" key="3">
    <source>
        <dbReference type="ARBA" id="ARBA00021704"/>
    </source>
</evidence>
<organism evidence="8 9">
    <name type="scientific">Tupaia chinensis</name>
    <name type="common">Chinese tree shrew</name>
    <name type="synonym">Tupaia belangeri chinensis</name>
    <dbReference type="NCBI Taxonomy" id="246437"/>
    <lineage>
        <taxon>Eukaryota</taxon>
        <taxon>Metazoa</taxon>
        <taxon>Chordata</taxon>
        <taxon>Craniata</taxon>
        <taxon>Vertebrata</taxon>
        <taxon>Euteleostomi</taxon>
        <taxon>Mammalia</taxon>
        <taxon>Eutheria</taxon>
        <taxon>Euarchontoglires</taxon>
        <taxon>Scandentia</taxon>
        <taxon>Tupaiidae</taxon>
        <taxon>Tupaia</taxon>
    </lineage>
</organism>
<feature type="region of interest" description="Disordered" evidence="7">
    <location>
        <begin position="114"/>
        <end position="172"/>
    </location>
</feature>
<accession>L8YAX6</accession>
<feature type="compositionally biased region" description="Basic and acidic residues" evidence="7">
    <location>
        <begin position="282"/>
        <end position="292"/>
    </location>
</feature>
<dbReference type="eggNOG" id="KOG1416">
    <property type="taxonomic scope" value="Eukaryota"/>
</dbReference>
<keyword evidence="8" id="KW-0808">Transferase</keyword>
<gene>
    <name evidence="8" type="ORF">TREES_T100004645</name>
</gene>
<dbReference type="GO" id="GO:0005634">
    <property type="term" value="C:nucleus"/>
    <property type="evidence" value="ECO:0007669"/>
    <property type="project" value="UniProtKB-SubCell"/>
</dbReference>
<evidence type="ECO:0000256" key="2">
    <source>
        <dbReference type="ARBA" id="ARBA00008320"/>
    </source>
</evidence>
<evidence type="ECO:0000313" key="9">
    <source>
        <dbReference type="Proteomes" id="UP000011518"/>
    </source>
</evidence>
<comment type="subcellular location">
    <subcellularLocation>
        <location evidence="1">Nucleus</location>
    </subcellularLocation>
</comment>
<reference evidence="9" key="2">
    <citation type="journal article" date="2013" name="Nat. Commun.">
        <title>Genome of the Chinese tree shrew.</title>
        <authorList>
            <person name="Fan Y."/>
            <person name="Huang Z.Y."/>
            <person name="Cao C.C."/>
            <person name="Chen C.S."/>
            <person name="Chen Y.X."/>
            <person name="Fan D.D."/>
            <person name="He J."/>
            <person name="Hou H.L."/>
            <person name="Hu L."/>
            <person name="Hu X.T."/>
            <person name="Jiang X.T."/>
            <person name="Lai R."/>
            <person name="Lang Y.S."/>
            <person name="Liang B."/>
            <person name="Liao S.G."/>
            <person name="Mu D."/>
            <person name="Ma Y.Y."/>
            <person name="Niu Y.Y."/>
            <person name="Sun X.Q."/>
            <person name="Xia J.Q."/>
            <person name="Xiao J."/>
            <person name="Xiong Z.Q."/>
            <person name="Xu L."/>
            <person name="Yang L."/>
            <person name="Zhang Y."/>
            <person name="Zhao W."/>
            <person name="Zhao X.D."/>
            <person name="Zheng Y.T."/>
            <person name="Zhou J.M."/>
            <person name="Zhu Y.B."/>
            <person name="Zhang G.J."/>
            <person name="Wang J."/>
            <person name="Yao Y.G."/>
        </authorList>
    </citation>
    <scope>NUCLEOTIDE SEQUENCE [LARGE SCALE GENOMIC DNA]</scope>
</reference>
<evidence type="ECO:0000256" key="6">
    <source>
        <dbReference type="ARBA" id="ARBA00032319"/>
    </source>
</evidence>
<sequence>MGQPSESTPRPDPGCTLTLPPLSLGQAKRDYRGASAIRVPRATLPGSGCSTAVVTFSRRAGSRLSPGLGNLSFYRVTRKTPTAKSAATTLPAKVQSPSEFLFGASVTQLPFKEWGEPGGARRTAANQGVRPDGSREASGSGLAVLTGKRKLRAARGGGAGPKAPGPRGSWDLRLAPATAEELGRGTRDWRDIPESRDRLSVMEGSGDQPSPQPAHPGDHRIRDGDYVVLKREDVFKAVQVQRRKKVTFEKQWFYLDNVIGHSYGTTFEVTSGGSLQPKKKKKEEPTSETKEAGIDNRNIIDDGKSQKLTQDDIKALKDKGIKGEEIVQQLIENSTTFRDKTEFAQDKYIKKKKKKYEAIITIVKPSTRILSIMYYAREPGKINHMRYDTLAQMLTLGNIRAGNKMIVMETCAGLVLGAMMERMGGFGSIIQLYPGGGPVRAATACFGFPKSFLSGLYEFPLNKVDSLLNGTFSAEMLSSEPKDSASVEESNGALEEKQTSEQENEDSMAEAPEEQEHMEIVSQDPEYKEPKEKGSKKDYIQEKQRRQEEQRKRHLEAAALLSERNADGLIVASRFHPTPLLLSLLDFVAPSRPFVAYCQYKEPLLECYTKLRERGGVINLRLSETWLRNYQVLPDRSHPKLLMSGGGGYLLSGFTVAMDTLKADTSLKSNVSTLESCKTEEPAAKKQKCSGSDS</sequence>
<feature type="region of interest" description="Disordered" evidence="7">
    <location>
        <begin position="1"/>
        <end position="23"/>
    </location>
</feature>
<evidence type="ECO:0000256" key="7">
    <source>
        <dbReference type="SAM" id="MobiDB-lite"/>
    </source>
</evidence>
<feature type="compositionally biased region" description="Basic and acidic residues" evidence="7">
    <location>
        <begin position="514"/>
        <end position="551"/>
    </location>
</feature>
<name>L8YAX6_TUPCH</name>
<dbReference type="PANTHER" id="PTHR12945:SF0">
    <property type="entry name" value="TRNA (ADENINE(58)-N(1))-METHYLTRANSFERASE NON-CATALYTIC SUBUNIT TRM6"/>
    <property type="match status" value="1"/>
</dbReference>
<reference evidence="9" key="1">
    <citation type="submission" date="2012-07" db="EMBL/GenBank/DDBJ databases">
        <title>Genome of the Chinese tree shrew, a rising model animal genetically related to primates.</title>
        <authorList>
            <person name="Zhang G."/>
            <person name="Fan Y."/>
            <person name="Yao Y."/>
            <person name="Huang Z."/>
        </authorList>
    </citation>
    <scope>NUCLEOTIDE SEQUENCE [LARGE SCALE GENOMIC DNA]</scope>
</reference>
<dbReference type="EMBL" id="KB361660">
    <property type="protein sequence ID" value="ELV13417.1"/>
    <property type="molecule type" value="Genomic_DNA"/>
</dbReference>
<feature type="region of interest" description="Disordered" evidence="7">
    <location>
        <begin position="479"/>
        <end position="551"/>
    </location>
</feature>
<comment type="similarity">
    <text evidence="2">Belongs to the TRM6/GCD10 family.</text>
</comment>